<dbReference type="Proteomes" id="UP000805193">
    <property type="component" value="Unassembled WGS sequence"/>
</dbReference>
<proteinExistence type="predicted"/>
<reference evidence="1 2" key="1">
    <citation type="journal article" date="2020" name="Cell">
        <title>Large-Scale Comparative Analyses of Tick Genomes Elucidate Their Genetic Diversity and Vector Capacities.</title>
        <authorList>
            <consortium name="Tick Genome and Microbiome Consortium (TIGMIC)"/>
            <person name="Jia N."/>
            <person name="Wang J."/>
            <person name="Shi W."/>
            <person name="Du L."/>
            <person name="Sun Y."/>
            <person name="Zhan W."/>
            <person name="Jiang J.F."/>
            <person name="Wang Q."/>
            <person name="Zhang B."/>
            <person name="Ji P."/>
            <person name="Bell-Sakyi L."/>
            <person name="Cui X.M."/>
            <person name="Yuan T.T."/>
            <person name="Jiang B.G."/>
            <person name="Yang W.F."/>
            <person name="Lam T.T."/>
            <person name="Chang Q.C."/>
            <person name="Ding S.J."/>
            <person name="Wang X.J."/>
            <person name="Zhu J.G."/>
            <person name="Ruan X.D."/>
            <person name="Zhao L."/>
            <person name="Wei J.T."/>
            <person name="Ye R.Z."/>
            <person name="Que T.C."/>
            <person name="Du C.H."/>
            <person name="Zhou Y.H."/>
            <person name="Cheng J.X."/>
            <person name="Dai P.F."/>
            <person name="Guo W.B."/>
            <person name="Han X.H."/>
            <person name="Huang E.J."/>
            <person name="Li L.F."/>
            <person name="Wei W."/>
            <person name="Gao Y.C."/>
            <person name="Liu J.Z."/>
            <person name="Shao H.Z."/>
            <person name="Wang X."/>
            <person name="Wang C.C."/>
            <person name="Yang T.C."/>
            <person name="Huo Q.B."/>
            <person name="Li W."/>
            <person name="Chen H.Y."/>
            <person name="Chen S.E."/>
            <person name="Zhou L.G."/>
            <person name="Ni X.B."/>
            <person name="Tian J.H."/>
            <person name="Sheng Y."/>
            <person name="Liu T."/>
            <person name="Pan Y.S."/>
            <person name="Xia L.Y."/>
            <person name="Li J."/>
            <person name="Zhao F."/>
            <person name="Cao W.C."/>
        </authorList>
    </citation>
    <scope>NUCLEOTIDE SEQUENCE [LARGE SCALE GENOMIC DNA]</scope>
    <source>
        <strain evidence="1">Iper-2018</strain>
    </source>
</reference>
<keyword evidence="2" id="KW-1185">Reference proteome</keyword>
<accession>A0AC60QHG6</accession>
<gene>
    <name evidence="1" type="ORF">HPB47_019720</name>
</gene>
<name>A0AC60QHG6_IXOPE</name>
<organism evidence="1 2">
    <name type="scientific">Ixodes persulcatus</name>
    <name type="common">Taiga tick</name>
    <dbReference type="NCBI Taxonomy" id="34615"/>
    <lineage>
        <taxon>Eukaryota</taxon>
        <taxon>Metazoa</taxon>
        <taxon>Ecdysozoa</taxon>
        <taxon>Arthropoda</taxon>
        <taxon>Chelicerata</taxon>
        <taxon>Arachnida</taxon>
        <taxon>Acari</taxon>
        <taxon>Parasitiformes</taxon>
        <taxon>Ixodida</taxon>
        <taxon>Ixodoidea</taxon>
        <taxon>Ixodidae</taxon>
        <taxon>Ixodinae</taxon>
        <taxon>Ixodes</taxon>
    </lineage>
</organism>
<dbReference type="EMBL" id="JABSTQ010009039">
    <property type="protein sequence ID" value="KAG0433683.1"/>
    <property type="molecule type" value="Genomic_DNA"/>
</dbReference>
<evidence type="ECO:0000313" key="2">
    <source>
        <dbReference type="Proteomes" id="UP000805193"/>
    </source>
</evidence>
<sequence>MEEDLQLITDPRYPTLPARNAASRDTTPDLAFTNEEEVTWKKTQVDLGSDHKIVGLTIPLKGKQRPPRTFKCINWDAFWHLNPTEDIKNIKEWTSDLQRAVTQASRTIETTDDTDGTMDSRLAHLIEAKQSIQAR</sequence>
<evidence type="ECO:0000313" key="1">
    <source>
        <dbReference type="EMBL" id="KAG0433683.1"/>
    </source>
</evidence>
<comment type="caution">
    <text evidence="1">The sequence shown here is derived from an EMBL/GenBank/DDBJ whole genome shotgun (WGS) entry which is preliminary data.</text>
</comment>
<protein>
    <submittedName>
        <fullName evidence="1">Uncharacterized protein</fullName>
    </submittedName>
</protein>